<dbReference type="InterPro" id="IPR057271">
    <property type="entry name" value="YagK_YfjJ_C"/>
</dbReference>
<evidence type="ECO:0000313" key="2">
    <source>
        <dbReference type="EMBL" id="XAG68843.1"/>
    </source>
</evidence>
<sequence>MNIINGCCVVSDDIGSLLAEAEKMYGEISSEQFNLAMGVVNDFLSKYPRVCAMRVDLHFPQMTLADDPDVPTCFPRTEPKAITRFFESLKSQLLAVHRSKGKLGSPDPFGYIWVKEQVVSAYPHYHVVLLFNKDVYAYLGNYADFDAVNMATRIRKAWCSALKLSFPDYAHVVHFPENGVYWLERHSATMNCVEYRGFLLRIAYLFKLHSKVPGGRNFGRSLPIGKSGI</sequence>
<protein>
    <submittedName>
        <fullName evidence="2">Inovirus Gp2 family protein</fullName>
    </submittedName>
</protein>
<evidence type="ECO:0000259" key="1">
    <source>
        <dbReference type="Pfam" id="PF11726"/>
    </source>
</evidence>
<organism evidence="2">
    <name type="scientific">bacterium 19CA06SA08-2</name>
    <dbReference type="NCBI Taxonomy" id="2920658"/>
    <lineage>
        <taxon>Bacteria</taxon>
    </lineage>
</organism>
<dbReference type="Pfam" id="PF11726">
    <property type="entry name" value="YagK_YfjJ_C"/>
    <property type="match status" value="1"/>
</dbReference>
<dbReference type="AlphaFoldDB" id="A0AAU6U651"/>
<gene>
    <name evidence="2" type="ORF">MRM75_19920</name>
</gene>
<dbReference type="EMBL" id="CP095353">
    <property type="protein sequence ID" value="XAG68843.1"/>
    <property type="molecule type" value="Genomic_DNA"/>
</dbReference>
<accession>A0AAU6U651</accession>
<reference evidence="2" key="1">
    <citation type="submission" date="2022-03" db="EMBL/GenBank/DDBJ databases">
        <title>Sea Food Isolates.</title>
        <authorList>
            <person name="Li c."/>
        </authorList>
    </citation>
    <scope>NUCLEOTIDE SEQUENCE</scope>
    <source>
        <strain evidence="2">19CA06SA08-2</strain>
    </source>
</reference>
<name>A0AAU6U651_UNCXX</name>
<proteinExistence type="predicted"/>
<feature type="domain" description="YagK/YfjJ C-terminal" evidence="1">
    <location>
        <begin position="44"/>
        <end position="221"/>
    </location>
</feature>